<dbReference type="InterPro" id="IPR023779">
    <property type="entry name" value="Chromodomain_CS"/>
</dbReference>
<evidence type="ECO:0000256" key="3">
    <source>
        <dbReference type="SAM" id="MobiDB-lite"/>
    </source>
</evidence>
<dbReference type="GO" id="GO:0005886">
    <property type="term" value="C:plasma membrane"/>
    <property type="evidence" value="ECO:0007669"/>
    <property type="project" value="Ensembl"/>
</dbReference>
<reference evidence="5" key="2">
    <citation type="submission" date="2025-09" db="UniProtKB">
        <authorList>
            <consortium name="Ensembl"/>
        </authorList>
    </citation>
    <scope>IDENTIFICATION</scope>
</reference>
<sequence length="504" mass="56426">MAAAGSGAEATVEKEKEETGAAAGDGKVAAAVVVVAAAGGGGGGSAGGGESDEEEDVFEVERILDMKTEAGKTLYKVRWKGYSSDDDTWEPEAHLEDCKEVLLEFRRKNVDNKPKPVKDVQRLSLNDDVFEAESDSDWQSEMRDDMSPKKKKKKSKDGEDRSQDELKKKKFKPMKVKEKPRLEHENSSDSLVLDSKPKKRTSESREDLKDPKKQRREDSKEINKKKGEVKDFKKKLKEDSKESKKLRKEKHGDLQIDSESSALDDSFSQAADNENMDSSSESKEEKRKVKSGKTKSEQETGQKDSNDRQPDGSASTEEDSVEVKVKRKKKKLKKIKDYKEDSRKIKTKDSYLKKTKKLKGQEKMKASTDLDKGPPTPALLQKCLRLSTDERGRKSTDSAGEVSSVKKLKSKEVKSDKYCSRDLSQTPSISDCKERNINRKDEYKMKESSPVQSVVGTLFEKFSLNSEHNKGGSTVGKKSASKNDLNAEDIPKERGTLSKVIFRS</sequence>
<feature type="compositionally biased region" description="Basic and acidic residues" evidence="3">
    <location>
        <begin position="175"/>
        <end position="187"/>
    </location>
</feature>
<dbReference type="OMA" id="GIEMHEL"/>
<gene>
    <name evidence="5" type="primary">MPHOSPH8</name>
</gene>
<proteinExistence type="predicted"/>
<feature type="compositionally biased region" description="Acidic residues" evidence="3">
    <location>
        <begin position="128"/>
        <end position="138"/>
    </location>
</feature>
<feature type="domain" description="Chromo" evidence="4">
    <location>
        <begin position="58"/>
        <end position="117"/>
    </location>
</feature>
<dbReference type="SMART" id="SM00298">
    <property type="entry name" value="CHROMO"/>
    <property type="match status" value="1"/>
</dbReference>
<feature type="compositionally biased region" description="Basic and acidic residues" evidence="3">
    <location>
        <begin position="108"/>
        <end position="121"/>
    </location>
</feature>
<reference evidence="5" key="1">
    <citation type="submission" date="2025-08" db="UniProtKB">
        <authorList>
            <consortium name="Ensembl"/>
        </authorList>
    </citation>
    <scope>IDENTIFICATION</scope>
</reference>
<dbReference type="Gene3D" id="2.40.50.40">
    <property type="match status" value="1"/>
</dbReference>
<evidence type="ECO:0000256" key="2">
    <source>
        <dbReference type="ARBA" id="ARBA00023242"/>
    </source>
</evidence>
<evidence type="ECO:0000313" key="6">
    <source>
        <dbReference type="Proteomes" id="UP000694392"/>
    </source>
</evidence>
<feature type="compositionally biased region" description="Basic and acidic residues" evidence="3">
    <location>
        <begin position="359"/>
        <end position="372"/>
    </location>
</feature>
<dbReference type="PROSITE" id="PS00598">
    <property type="entry name" value="CHROMO_1"/>
    <property type="match status" value="1"/>
</dbReference>
<dbReference type="GO" id="GO:0005829">
    <property type="term" value="C:cytosol"/>
    <property type="evidence" value="ECO:0007669"/>
    <property type="project" value="Ensembl"/>
</dbReference>
<dbReference type="FunFam" id="2.40.50.40:FF:000022">
    <property type="entry name" value="M-phase phosphoprotein 8"/>
    <property type="match status" value="1"/>
</dbReference>
<dbReference type="InterPro" id="IPR023780">
    <property type="entry name" value="Chromo_domain"/>
</dbReference>
<dbReference type="GO" id="GO:0005654">
    <property type="term" value="C:nucleoplasm"/>
    <property type="evidence" value="ECO:0007669"/>
    <property type="project" value="Ensembl"/>
</dbReference>
<dbReference type="PROSITE" id="PS50013">
    <property type="entry name" value="CHROMO_2"/>
    <property type="match status" value="1"/>
</dbReference>
<feature type="compositionally biased region" description="Polar residues" evidence="3">
    <location>
        <begin position="257"/>
        <end position="272"/>
    </location>
</feature>
<dbReference type="GO" id="GO:0003682">
    <property type="term" value="F:chromatin binding"/>
    <property type="evidence" value="ECO:0007669"/>
    <property type="project" value="Ensembl"/>
</dbReference>
<feature type="region of interest" description="Disordered" evidence="3">
    <location>
        <begin position="465"/>
        <end position="504"/>
    </location>
</feature>
<dbReference type="Pfam" id="PF00385">
    <property type="entry name" value="Chromo"/>
    <property type="match status" value="1"/>
</dbReference>
<evidence type="ECO:0000313" key="5">
    <source>
        <dbReference type="Ensembl" id="ENSSPUP00000011146.1"/>
    </source>
</evidence>
<feature type="compositionally biased region" description="Basic and acidic residues" evidence="3">
    <location>
        <begin position="200"/>
        <end position="243"/>
    </location>
</feature>
<feature type="compositionally biased region" description="Basic residues" evidence="3">
    <location>
        <begin position="325"/>
        <end position="334"/>
    </location>
</feature>
<dbReference type="GO" id="GO:0000786">
    <property type="term" value="C:nucleosome"/>
    <property type="evidence" value="ECO:0007669"/>
    <property type="project" value="Ensembl"/>
</dbReference>
<dbReference type="GO" id="GO:0005730">
    <property type="term" value="C:nucleolus"/>
    <property type="evidence" value="ECO:0007669"/>
    <property type="project" value="Ensembl"/>
</dbReference>
<dbReference type="GeneTree" id="ENSGT00730000111087"/>
<dbReference type="GO" id="GO:0000792">
    <property type="term" value="C:heterochromatin"/>
    <property type="evidence" value="ECO:0007669"/>
    <property type="project" value="Ensembl"/>
</dbReference>
<dbReference type="GO" id="GO:0062072">
    <property type="term" value="F:histone H3K9me2/3 reader activity"/>
    <property type="evidence" value="ECO:0007669"/>
    <property type="project" value="Ensembl"/>
</dbReference>
<dbReference type="AlphaFoldDB" id="A0A8D0GNG4"/>
<protein>
    <submittedName>
        <fullName evidence="5">M-phase phosphoprotein 8</fullName>
    </submittedName>
</protein>
<accession>A0A8D0GNG4</accession>
<keyword evidence="2" id="KW-0539">Nucleus</keyword>
<comment type="subcellular location">
    <subcellularLocation>
        <location evidence="1">Nucleus</location>
    </subcellularLocation>
</comment>
<dbReference type="SUPFAM" id="SSF54160">
    <property type="entry name" value="Chromo domain-like"/>
    <property type="match status" value="1"/>
</dbReference>
<organism evidence="5 6">
    <name type="scientific">Sphenodon punctatus</name>
    <name type="common">Tuatara</name>
    <name type="synonym">Hatteria punctata</name>
    <dbReference type="NCBI Taxonomy" id="8508"/>
    <lineage>
        <taxon>Eukaryota</taxon>
        <taxon>Metazoa</taxon>
        <taxon>Chordata</taxon>
        <taxon>Craniata</taxon>
        <taxon>Vertebrata</taxon>
        <taxon>Euteleostomi</taxon>
        <taxon>Lepidosauria</taxon>
        <taxon>Sphenodontia</taxon>
        <taxon>Sphenodontidae</taxon>
        <taxon>Sphenodon</taxon>
    </lineage>
</organism>
<evidence type="ECO:0000256" key="1">
    <source>
        <dbReference type="ARBA" id="ARBA00004123"/>
    </source>
</evidence>
<feature type="compositionally biased region" description="Basic and acidic residues" evidence="3">
    <location>
        <begin position="294"/>
        <end position="310"/>
    </location>
</feature>
<dbReference type="Ensembl" id="ENSSPUT00000011880.1">
    <property type="protein sequence ID" value="ENSSPUP00000011146.1"/>
    <property type="gene ID" value="ENSSPUG00000008565.1"/>
</dbReference>
<dbReference type="InterPro" id="IPR016197">
    <property type="entry name" value="Chromo-like_dom_sf"/>
</dbReference>
<feature type="region of interest" description="Disordered" evidence="3">
    <location>
        <begin position="108"/>
        <end position="429"/>
    </location>
</feature>
<evidence type="ECO:0000259" key="4">
    <source>
        <dbReference type="PROSITE" id="PS50013"/>
    </source>
</evidence>
<feature type="compositionally biased region" description="Basic and acidic residues" evidence="3">
    <location>
        <begin position="156"/>
        <end position="167"/>
    </location>
</feature>
<dbReference type="GO" id="GO:0141005">
    <property type="term" value="P:transposable element silencing by heterochromatin formation"/>
    <property type="evidence" value="ECO:0007669"/>
    <property type="project" value="Ensembl"/>
</dbReference>
<dbReference type="GO" id="GO:0044027">
    <property type="term" value="P:negative regulation of gene expression via chromosomal CpG island methylation"/>
    <property type="evidence" value="ECO:0007669"/>
    <property type="project" value="Ensembl"/>
</dbReference>
<feature type="compositionally biased region" description="Basic and acidic residues" evidence="3">
    <location>
        <begin position="335"/>
        <end position="352"/>
    </location>
</feature>
<keyword evidence="6" id="KW-1185">Reference proteome</keyword>
<name>A0A8D0GNG4_SPHPU</name>
<dbReference type="InterPro" id="IPR000953">
    <property type="entry name" value="Chromo/chromo_shadow_dom"/>
</dbReference>
<feature type="compositionally biased region" description="Basic and acidic residues" evidence="3">
    <location>
        <begin position="387"/>
        <end position="396"/>
    </location>
</feature>
<feature type="region of interest" description="Disordered" evidence="3">
    <location>
        <begin position="1"/>
        <end position="25"/>
    </location>
</feature>
<feature type="compositionally biased region" description="Basic and acidic residues" evidence="3">
    <location>
        <begin position="410"/>
        <end position="420"/>
    </location>
</feature>
<dbReference type="Proteomes" id="UP000694392">
    <property type="component" value="Unplaced"/>
</dbReference>